<dbReference type="InterPro" id="IPR000524">
    <property type="entry name" value="Tscrpt_reg_HTH_GntR"/>
</dbReference>
<dbReference type="InterPro" id="IPR011711">
    <property type="entry name" value="GntR_C"/>
</dbReference>
<dbReference type="PANTHER" id="PTHR43537">
    <property type="entry name" value="TRANSCRIPTIONAL REGULATOR, GNTR FAMILY"/>
    <property type="match status" value="1"/>
</dbReference>
<dbReference type="OrthoDB" id="5243844at2"/>
<dbReference type="SMART" id="SM00345">
    <property type="entry name" value="HTH_GNTR"/>
    <property type="match status" value="1"/>
</dbReference>
<dbReference type="SUPFAM" id="SSF46785">
    <property type="entry name" value="Winged helix' DNA-binding domain"/>
    <property type="match status" value="1"/>
</dbReference>
<dbReference type="InterPro" id="IPR036388">
    <property type="entry name" value="WH-like_DNA-bd_sf"/>
</dbReference>
<keyword evidence="1" id="KW-0805">Transcription regulation</keyword>
<evidence type="ECO:0000313" key="5">
    <source>
        <dbReference type="EMBL" id="PKW18589.1"/>
    </source>
</evidence>
<dbReference type="AlphaFoldDB" id="A0A2N3Y6N6"/>
<keyword evidence="3" id="KW-0804">Transcription</keyword>
<keyword evidence="2" id="KW-0238">DNA-binding</keyword>
<dbReference type="Gene3D" id="1.20.120.530">
    <property type="entry name" value="GntR ligand-binding domain-like"/>
    <property type="match status" value="1"/>
</dbReference>
<dbReference type="CDD" id="cd07377">
    <property type="entry name" value="WHTH_GntR"/>
    <property type="match status" value="1"/>
</dbReference>
<dbReference type="Proteomes" id="UP000233786">
    <property type="component" value="Unassembled WGS sequence"/>
</dbReference>
<dbReference type="InterPro" id="IPR008920">
    <property type="entry name" value="TF_FadR/GntR_C"/>
</dbReference>
<dbReference type="EMBL" id="PJNB01000001">
    <property type="protein sequence ID" value="PKW18589.1"/>
    <property type="molecule type" value="Genomic_DNA"/>
</dbReference>
<dbReference type="InterPro" id="IPR036390">
    <property type="entry name" value="WH_DNA-bd_sf"/>
</dbReference>
<dbReference type="PROSITE" id="PS50949">
    <property type="entry name" value="HTH_GNTR"/>
    <property type="match status" value="1"/>
</dbReference>
<reference evidence="5" key="1">
    <citation type="submission" date="2017-12" db="EMBL/GenBank/DDBJ databases">
        <title>Sequencing the genomes of 1000 Actinobacteria strains.</title>
        <authorList>
            <person name="Klenk H.-P."/>
        </authorList>
    </citation>
    <scope>NUCLEOTIDE SEQUENCE [LARGE SCALE GENOMIC DNA]</scope>
    <source>
        <strain evidence="5">DSM 44228</strain>
    </source>
</reference>
<evidence type="ECO:0000256" key="1">
    <source>
        <dbReference type="ARBA" id="ARBA00023015"/>
    </source>
</evidence>
<evidence type="ECO:0000256" key="2">
    <source>
        <dbReference type="ARBA" id="ARBA00023125"/>
    </source>
</evidence>
<sequence>MKALAARLAPKFVQSTAERVANAVRSEVADGRLTPGMRLREPVLVDALRVSRNTLREALSQLITERLLIREPNRGVSVRVPDTEDVRDLYRARLVIEPASLLAGGQAIDRTGGDPTLRETLVHPLREAVTEGKNAVARGDWPGLSDANQHFHGAIAAMAGSARINEYMSLLLAEMRLVFHHVGSLREFHEPYVEQNAAIVRLAEAGEFRPAAEQLTSYLEKTMQHVLDAYSRL</sequence>
<name>A0A2N3Y6N6_SACSN</name>
<proteinExistence type="predicted"/>
<feature type="domain" description="HTH gntR-type" evidence="4">
    <location>
        <begin position="14"/>
        <end position="81"/>
    </location>
</feature>
<dbReference type="SMART" id="SM00895">
    <property type="entry name" value="FCD"/>
    <property type="match status" value="1"/>
</dbReference>
<dbReference type="Pfam" id="PF07729">
    <property type="entry name" value="FCD"/>
    <property type="match status" value="1"/>
</dbReference>
<gene>
    <name evidence="5" type="ORF">A8926_6689</name>
</gene>
<dbReference type="RefSeq" id="WP_010310029.1">
    <property type="nucleotide sequence ID" value="NZ_CP061007.1"/>
</dbReference>
<accession>A0A2N3Y6N6</accession>
<dbReference type="GO" id="GO:0003700">
    <property type="term" value="F:DNA-binding transcription factor activity"/>
    <property type="evidence" value="ECO:0007669"/>
    <property type="project" value="InterPro"/>
</dbReference>
<dbReference type="SUPFAM" id="SSF48008">
    <property type="entry name" value="GntR ligand-binding domain-like"/>
    <property type="match status" value="1"/>
</dbReference>
<dbReference type="PANTHER" id="PTHR43537:SF45">
    <property type="entry name" value="GNTR FAMILY REGULATORY PROTEIN"/>
    <property type="match status" value="1"/>
</dbReference>
<dbReference type="GO" id="GO:0003677">
    <property type="term" value="F:DNA binding"/>
    <property type="evidence" value="ECO:0007669"/>
    <property type="project" value="UniProtKB-KW"/>
</dbReference>
<evidence type="ECO:0000256" key="3">
    <source>
        <dbReference type="ARBA" id="ARBA00023163"/>
    </source>
</evidence>
<evidence type="ECO:0000313" key="6">
    <source>
        <dbReference type="Proteomes" id="UP000233786"/>
    </source>
</evidence>
<evidence type="ECO:0000259" key="4">
    <source>
        <dbReference type="PROSITE" id="PS50949"/>
    </source>
</evidence>
<comment type="caution">
    <text evidence="5">The sequence shown here is derived from an EMBL/GenBank/DDBJ whole genome shotgun (WGS) entry which is preliminary data.</text>
</comment>
<organism evidence="5 6">
    <name type="scientific">Saccharopolyspora spinosa</name>
    <dbReference type="NCBI Taxonomy" id="60894"/>
    <lineage>
        <taxon>Bacteria</taxon>
        <taxon>Bacillati</taxon>
        <taxon>Actinomycetota</taxon>
        <taxon>Actinomycetes</taxon>
        <taxon>Pseudonocardiales</taxon>
        <taxon>Pseudonocardiaceae</taxon>
        <taxon>Saccharopolyspora</taxon>
    </lineage>
</organism>
<dbReference type="Gene3D" id="1.10.10.10">
    <property type="entry name" value="Winged helix-like DNA-binding domain superfamily/Winged helix DNA-binding domain"/>
    <property type="match status" value="1"/>
</dbReference>
<dbReference type="STRING" id="994479.GCA_000194155_04801"/>
<protein>
    <submittedName>
        <fullName evidence="5">GntR family transcriptional regulator</fullName>
    </submittedName>
</protein>
<dbReference type="Pfam" id="PF00392">
    <property type="entry name" value="GntR"/>
    <property type="match status" value="1"/>
</dbReference>
<keyword evidence="6" id="KW-1185">Reference proteome</keyword>